<keyword evidence="6" id="KW-1185">Reference proteome</keyword>
<dbReference type="PANTHER" id="PTHR43309:SF5">
    <property type="entry name" value="5-OXOPROLINASE SUBUNIT C"/>
    <property type="match status" value="1"/>
</dbReference>
<dbReference type="Proteomes" id="UP001549145">
    <property type="component" value="Unassembled WGS sequence"/>
</dbReference>
<gene>
    <name evidence="5" type="ORF">ABID43_000214</name>
</gene>
<proteinExistence type="predicted"/>
<dbReference type="RefSeq" id="WP_238279919.1">
    <property type="nucleotide sequence ID" value="NZ_BPQL01000069.1"/>
</dbReference>
<evidence type="ECO:0000313" key="5">
    <source>
        <dbReference type="EMBL" id="MET3690695.1"/>
    </source>
</evidence>
<name>A0ABV2L1D7_9HYPH</name>
<keyword evidence="1" id="KW-0547">Nucleotide-binding</keyword>
<dbReference type="PANTHER" id="PTHR43309">
    <property type="entry name" value="5-OXOPROLINASE SUBUNIT C"/>
    <property type="match status" value="1"/>
</dbReference>
<dbReference type="InterPro" id="IPR052708">
    <property type="entry name" value="PxpC"/>
</dbReference>
<feature type="domain" description="Carboxyltransferase" evidence="4">
    <location>
        <begin position="28"/>
        <end position="307"/>
    </location>
</feature>
<evidence type="ECO:0000256" key="1">
    <source>
        <dbReference type="ARBA" id="ARBA00022741"/>
    </source>
</evidence>
<dbReference type="Pfam" id="PF02626">
    <property type="entry name" value="CT_A_B"/>
    <property type="match status" value="1"/>
</dbReference>
<keyword evidence="2" id="KW-0378">Hydrolase</keyword>
<accession>A0ABV2L1D7</accession>
<comment type="caution">
    <text evidence="5">The sequence shown here is derived from an EMBL/GenBank/DDBJ whole genome shotgun (WGS) entry which is preliminary data.</text>
</comment>
<evidence type="ECO:0000313" key="6">
    <source>
        <dbReference type="Proteomes" id="UP001549145"/>
    </source>
</evidence>
<dbReference type="NCBIfam" id="TIGR00724">
    <property type="entry name" value="urea_amlyse_rel"/>
    <property type="match status" value="1"/>
</dbReference>
<reference evidence="5 6" key="1">
    <citation type="submission" date="2024-06" db="EMBL/GenBank/DDBJ databases">
        <title>Genomic Encyclopedia of Type Strains, Phase IV (KMG-IV): sequencing the most valuable type-strain genomes for metagenomic binning, comparative biology and taxonomic classification.</title>
        <authorList>
            <person name="Goeker M."/>
        </authorList>
    </citation>
    <scope>NUCLEOTIDE SEQUENCE [LARGE SCALE GENOMIC DNA]</scope>
    <source>
        <strain evidence="5 6">DSM 21331</strain>
    </source>
</reference>
<evidence type="ECO:0000256" key="2">
    <source>
        <dbReference type="ARBA" id="ARBA00022801"/>
    </source>
</evidence>
<dbReference type="Gene3D" id="2.40.100.10">
    <property type="entry name" value="Cyclophilin-like"/>
    <property type="match status" value="1"/>
</dbReference>
<dbReference type="EMBL" id="JBEPMM010000001">
    <property type="protein sequence ID" value="MET3690695.1"/>
    <property type="molecule type" value="Genomic_DNA"/>
</dbReference>
<keyword evidence="3" id="KW-0067">ATP-binding</keyword>
<dbReference type="SUPFAM" id="SSF50891">
    <property type="entry name" value="Cyclophilin-like"/>
    <property type="match status" value="1"/>
</dbReference>
<protein>
    <submittedName>
        <fullName evidence="5">Biotin-dependent carboxylase-like uncharacterized protein</fullName>
    </submittedName>
</protein>
<organism evidence="5 6">
    <name type="scientific">Methylobacterium goesingense</name>
    <dbReference type="NCBI Taxonomy" id="243690"/>
    <lineage>
        <taxon>Bacteria</taxon>
        <taxon>Pseudomonadati</taxon>
        <taxon>Pseudomonadota</taxon>
        <taxon>Alphaproteobacteria</taxon>
        <taxon>Hyphomicrobiales</taxon>
        <taxon>Methylobacteriaceae</taxon>
        <taxon>Methylobacterium</taxon>
    </lineage>
</organism>
<evidence type="ECO:0000259" key="4">
    <source>
        <dbReference type="SMART" id="SM00797"/>
    </source>
</evidence>
<dbReference type="InterPro" id="IPR029000">
    <property type="entry name" value="Cyclophilin-like_dom_sf"/>
</dbReference>
<evidence type="ECO:0000256" key="3">
    <source>
        <dbReference type="ARBA" id="ARBA00022840"/>
    </source>
</evidence>
<dbReference type="SMART" id="SM00797">
    <property type="entry name" value="AHS2"/>
    <property type="match status" value="1"/>
</dbReference>
<sequence>MGCRTRIRILSAGAGSTLQDGGRHGYLRYGITPAGPMDPLALACANRALDNPPGATAIEVSLGGMSLTVEGEPVDVALAGGAPRIDLDGRTLPCPIGLTLRPGERLGIRAGEAGVWTSLAVAGQIDVAPVLGSTATHTRSRLGGLDGRGLRAGDVLPVLEPRAVIGEAAQLDLPVLHRPPDTIRIVLGPQDDHFAEGAIAAFLAGPWRVGARGDRMACFLEGPTIQARTHDIVSDGIAMGAIQVPGSGQPLVLMADRQPTGGYPKIATVIGADLGRLAQARPGTVLRFAAVELAEAVAARRAEVAALLPAVTRRPVLRTRFTSEFLLGTNLIDGVFG</sequence>
<dbReference type="InterPro" id="IPR003778">
    <property type="entry name" value="CT_A_B"/>
</dbReference>